<proteinExistence type="predicted"/>
<name>A0ABQ8JD82_DERPT</name>
<keyword evidence="1" id="KW-0812">Transmembrane</keyword>
<dbReference type="EMBL" id="NJHN03000047">
    <property type="protein sequence ID" value="KAH9420508.1"/>
    <property type="molecule type" value="Genomic_DNA"/>
</dbReference>
<accession>A0ABQ8JD82</accession>
<reference evidence="2 3" key="2">
    <citation type="journal article" date="2022" name="Mol. Biol. Evol.">
        <title>Comparative Genomics Reveals Insights into the Divergent Evolution of Astigmatic Mites and Household Pest Adaptations.</title>
        <authorList>
            <person name="Xiong Q."/>
            <person name="Wan A.T."/>
            <person name="Liu X."/>
            <person name="Fung C.S."/>
            <person name="Xiao X."/>
            <person name="Malainual N."/>
            <person name="Hou J."/>
            <person name="Wang L."/>
            <person name="Wang M."/>
            <person name="Yang K.Y."/>
            <person name="Cui Y."/>
            <person name="Leung E.L."/>
            <person name="Nong W."/>
            <person name="Shin S.K."/>
            <person name="Au S.W."/>
            <person name="Jeong K.Y."/>
            <person name="Chew F.T."/>
            <person name="Hui J.H."/>
            <person name="Leung T.F."/>
            <person name="Tungtrongchitr A."/>
            <person name="Zhong N."/>
            <person name="Liu Z."/>
            <person name="Tsui S.K."/>
        </authorList>
    </citation>
    <scope>NUCLEOTIDE SEQUENCE [LARGE SCALE GENOMIC DNA]</scope>
    <source>
        <strain evidence="2">Derp</strain>
    </source>
</reference>
<dbReference type="Proteomes" id="UP000887458">
    <property type="component" value="Unassembled WGS sequence"/>
</dbReference>
<keyword evidence="3" id="KW-1185">Reference proteome</keyword>
<gene>
    <name evidence="2" type="ORF">DERP_000934</name>
</gene>
<keyword evidence="1" id="KW-0472">Membrane</keyword>
<evidence type="ECO:0008006" key="4">
    <source>
        <dbReference type="Google" id="ProtNLM"/>
    </source>
</evidence>
<keyword evidence="1" id="KW-1133">Transmembrane helix</keyword>
<reference evidence="2 3" key="1">
    <citation type="journal article" date="2018" name="J. Allergy Clin. Immunol.">
        <title>High-quality assembly of Dermatophagoides pteronyssinus genome and transcriptome reveals a wide range of novel allergens.</title>
        <authorList>
            <person name="Liu X.Y."/>
            <person name="Yang K.Y."/>
            <person name="Wang M.Q."/>
            <person name="Kwok J.S."/>
            <person name="Zeng X."/>
            <person name="Yang Z."/>
            <person name="Xiao X.J."/>
            <person name="Lau C.P."/>
            <person name="Li Y."/>
            <person name="Huang Z.M."/>
            <person name="Ba J.G."/>
            <person name="Yim A.K."/>
            <person name="Ouyang C.Y."/>
            <person name="Ngai S.M."/>
            <person name="Chan T.F."/>
            <person name="Leung E.L."/>
            <person name="Liu L."/>
            <person name="Liu Z.G."/>
            <person name="Tsui S.K."/>
        </authorList>
    </citation>
    <scope>NUCLEOTIDE SEQUENCE [LARGE SCALE GENOMIC DNA]</scope>
    <source>
        <strain evidence="2">Derp</strain>
    </source>
</reference>
<evidence type="ECO:0000313" key="3">
    <source>
        <dbReference type="Proteomes" id="UP000887458"/>
    </source>
</evidence>
<feature type="transmembrane region" description="Helical" evidence="1">
    <location>
        <begin position="233"/>
        <end position="255"/>
    </location>
</feature>
<sequence length="277" mass="32147">MDGELTRIIEQIKSKNNKFNLITPNKLTAKQYIRFDPMIGLLPTKRGMNFDEMDHSGFAGFAKRGIVDFDEMDHTGFAGFNKRRSADFDEMDHSGFAGFSKRRNFDEMDHSGFAGFAKRFNDFDEIDRSGFNGFAKRSANFDEIDHSGFAGFAKRKQQQHGFDFDEMDRSGFTNSFAKRLNFDELDRSGFNSFKRFYFDPISYHKHHYHQQATVNNQISTVNPHAFMIRMHGFLPIFLGSILFISLFTIMLIFMWGCNYHDPLLTHSSFELSVSNEE</sequence>
<evidence type="ECO:0000313" key="2">
    <source>
        <dbReference type="EMBL" id="KAH9420508.1"/>
    </source>
</evidence>
<organism evidence="2 3">
    <name type="scientific">Dermatophagoides pteronyssinus</name>
    <name type="common">European house dust mite</name>
    <dbReference type="NCBI Taxonomy" id="6956"/>
    <lineage>
        <taxon>Eukaryota</taxon>
        <taxon>Metazoa</taxon>
        <taxon>Ecdysozoa</taxon>
        <taxon>Arthropoda</taxon>
        <taxon>Chelicerata</taxon>
        <taxon>Arachnida</taxon>
        <taxon>Acari</taxon>
        <taxon>Acariformes</taxon>
        <taxon>Sarcoptiformes</taxon>
        <taxon>Astigmata</taxon>
        <taxon>Psoroptidia</taxon>
        <taxon>Analgoidea</taxon>
        <taxon>Pyroglyphidae</taxon>
        <taxon>Dermatophagoidinae</taxon>
        <taxon>Dermatophagoides</taxon>
    </lineage>
</organism>
<feature type="non-terminal residue" evidence="2">
    <location>
        <position position="277"/>
    </location>
</feature>
<evidence type="ECO:0000256" key="1">
    <source>
        <dbReference type="SAM" id="Phobius"/>
    </source>
</evidence>
<protein>
    <recommendedName>
        <fullName evidence="4">Orcokinin peptides type A-like</fullName>
    </recommendedName>
</protein>
<comment type="caution">
    <text evidence="2">The sequence shown here is derived from an EMBL/GenBank/DDBJ whole genome shotgun (WGS) entry which is preliminary data.</text>
</comment>